<name>A0A7V5RQJ5_CALAY</name>
<sequence length="209" mass="22331">MINALLISIIAYLFGSIPTAIIAGKLLKGIDIRDHGSGNAGATNVLRVLGWKAGLVVLLIDMLKGFIPVFWIAPLFATQDYVVYYQILAAIAAILGHIWTLFAGFKGGKGVGTSAGVFLGLAPWPLLSALAVFIVVVALTRYVSLGSLLAALAFLAGLLTERFVLNIPVPDILLYLGAIVVILIWYAHRENIKRLIAGNENKVSFSSSK</sequence>
<dbReference type="InterPro" id="IPR003811">
    <property type="entry name" value="G3P_acylTferase_PlsY"/>
</dbReference>
<keyword evidence="6 10" id="KW-0443">Lipid metabolism</keyword>
<evidence type="ECO:0000256" key="6">
    <source>
        <dbReference type="ARBA" id="ARBA00023098"/>
    </source>
</evidence>
<evidence type="ECO:0000256" key="2">
    <source>
        <dbReference type="ARBA" id="ARBA00022516"/>
    </source>
</evidence>
<feature type="transmembrane region" description="Helical" evidence="10">
    <location>
        <begin position="172"/>
        <end position="188"/>
    </location>
</feature>
<dbReference type="PANTHER" id="PTHR30309">
    <property type="entry name" value="INNER MEMBRANE PROTEIN YGIH"/>
    <property type="match status" value="1"/>
</dbReference>
<comment type="pathway">
    <text evidence="10">Lipid metabolism; phospholipid metabolism.</text>
</comment>
<accession>A0A7V5RQJ5</accession>
<dbReference type="EMBL" id="DRLI01000249">
    <property type="protein sequence ID" value="HHM02642.1"/>
    <property type="molecule type" value="Genomic_DNA"/>
</dbReference>
<feature type="transmembrane region" description="Helical" evidence="10">
    <location>
        <begin position="83"/>
        <end position="105"/>
    </location>
</feature>
<dbReference type="GO" id="GO:0005886">
    <property type="term" value="C:plasma membrane"/>
    <property type="evidence" value="ECO:0007669"/>
    <property type="project" value="UniProtKB-SubCell"/>
</dbReference>
<dbReference type="AlphaFoldDB" id="A0A7V5RQJ5"/>
<feature type="transmembrane region" description="Helical" evidence="10">
    <location>
        <begin position="117"/>
        <end position="136"/>
    </location>
</feature>
<gene>
    <name evidence="10 11" type="primary">plsY</name>
    <name evidence="11" type="ORF">ENJ15_06475</name>
</gene>
<dbReference type="Proteomes" id="UP000885771">
    <property type="component" value="Unassembled WGS sequence"/>
</dbReference>
<evidence type="ECO:0000256" key="9">
    <source>
        <dbReference type="ARBA" id="ARBA00023264"/>
    </source>
</evidence>
<dbReference type="GO" id="GO:0043772">
    <property type="term" value="F:acyl-phosphate glycerol-3-phosphate acyltransferase activity"/>
    <property type="evidence" value="ECO:0007669"/>
    <property type="project" value="UniProtKB-UniRule"/>
</dbReference>
<comment type="subcellular location">
    <subcellularLocation>
        <location evidence="10">Cell membrane</location>
        <topology evidence="10">Multi-pass membrane protein</topology>
    </subcellularLocation>
</comment>
<dbReference type="SMART" id="SM01207">
    <property type="entry name" value="G3P_acyltransf"/>
    <property type="match status" value="1"/>
</dbReference>
<dbReference type="GO" id="GO:0008654">
    <property type="term" value="P:phospholipid biosynthetic process"/>
    <property type="evidence" value="ECO:0007669"/>
    <property type="project" value="UniProtKB-UniRule"/>
</dbReference>
<keyword evidence="7 10" id="KW-0472">Membrane</keyword>
<feature type="transmembrane region" description="Helical" evidence="10">
    <location>
        <begin position="6"/>
        <end position="27"/>
    </location>
</feature>
<dbReference type="HAMAP" id="MF_01043">
    <property type="entry name" value="PlsY"/>
    <property type="match status" value="1"/>
</dbReference>
<dbReference type="UniPathway" id="UPA00085"/>
<feature type="transmembrane region" description="Helical" evidence="10">
    <location>
        <begin position="48"/>
        <end position="71"/>
    </location>
</feature>
<dbReference type="EC" id="2.3.1.275" evidence="10"/>
<reference evidence="11" key="1">
    <citation type="journal article" date="2020" name="mSystems">
        <title>Genome- and Community-Level Interaction Insights into Carbon Utilization and Element Cycling Functions of Hydrothermarchaeota in Hydrothermal Sediment.</title>
        <authorList>
            <person name="Zhou Z."/>
            <person name="Liu Y."/>
            <person name="Xu W."/>
            <person name="Pan J."/>
            <person name="Luo Z.H."/>
            <person name="Li M."/>
        </authorList>
    </citation>
    <scope>NUCLEOTIDE SEQUENCE [LARGE SCALE GENOMIC DNA]</scope>
    <source>
        <strain evidence="11">HyVt-460</strain>
    </source>
</reference>
<proteinExistence type="inferred from homology"/>
<comment type="caution">
    <text evidence="11">The sequence shown here is derived from an EMBL/GenBank/DDBJ whole genome shotgun (WGS) entry which is preliminary data.</text>
</comment>
<dbReference type="NCBIfam" id="TIGR00023">
    <property type="entry name" value="glycerol-3-phosphate 1-O-acyltransferase PlsY"/>
    <property type="match status" value="1"/>
</dbReference>
<comment type="catalytic activity">
    <reaction evidence="10">
        <text>an acyl phosphate + sn-glycerol 3-phosphate = a 1-acyl-sn-glycero-3-phosphate + phosphate</text>
        <dbReference type="Rhea" id="RHEA:34075"/>
        <dbReference type="ChEBI" id="CHEBI:43474"/>
        <dbReference type="ChEBI" id="CHEBI:57597"/>
        <dbReference type="ChEBI" id="CHEBI:57970"/>
        <dbReference type="ChEBI" id="CHEBI:59918"/>
        <dbReference type="EC" id="2.3.1.275"/>
    </reaction>
</comment>
<evidence type="ECO:0000256" key="1">
    <source>
        <dbReference type="ARBA" id="ARBA00022475"/>
    </source>
</evidence>
<dbReference type="Pfam" id="PF02660">
    <property type="entry name" value="G3P_acyltransf"/>
    <property type="match status" value="1"/>
</dbReference>
<evidence type="ECO:0000256" key="4">
    <source>
        <dbReference type="ARBA" id="ARBA00022692"/>
    </source>
</evidence>
<feature type="transmembrane region" description="Helical" evidence="10">
    <location>
        <begin position="142"/>
        <end position="160"/>
    </location>
</feature>
<keyword evidence="5 10" id="KW-1133">Transmembrane helix</keyword>
<evidence type="ECO:0000256" key="7">
    <source>
        <dbReference type="ARBA" id="ARBA00023136"/>
    </source>
</evidence>
<comment type="similarity">
    <text evidence="10">Belongs to the PlsY family.</text>
</comment>
<keyword evidence="11" id="KW-0012">Acyltransferase</keyword>
<dbReference type="PANTHER" id="PTHR30309:SF0">
    <property type="entry name" value="GLYCEROL-3-PHOSPHATE ACYLTRANSFERASE-RELATED"/>
    <property type="match status" value="1"/>
</dbReference>
<evidence type="ECO:0000313" key="11">
    <source>
        <dbReference type="EMBL" id="HHM02642.1"/>
    </source>
</evidence>
<keyword evidence="3 10" id="KW-0808">Transferase</keyword>
<evidence type="ECO:0000256" key="5">
    <source>
        <dbReference type="ARBA" id="ARBA00022989"/>
    </source>
</evidence>
<protein>
    <recommendedName>
        <fullName evidence="10">Glycerol-3-phosphate acyltransferase</fullName>
    </recommendedName>
    <alternativeName>
        <fullName evidence="10">Acyl-PO4 G3P acyltransferase</fullName>
    </alternativeName>
    <alternativeName>
        <fullName evidence="10">Acyl-phosphate--glycerol-3-phosphate acyltransferase</fullName>
    </alternativeName>
    <alternativeName>
        <fullName evidence="10">G3P acyltransferase</fullName>
        <shortName evidence="10">GPAT</shortName>
        <ecNumber evidence="10">2.3.1.275</ecNumber>
    </alternativeName>
    <alternativeName>
        <fullName evidence="10">Lysophosphatidic acid synthase</fullName>
        <shortName evidence="10">LPA synthase</shortName>
    </alternativeName>
</protein>
<comment type="function">
    <text evidence="10">Catalyzes the transfer of an acyl group from acyl-phosphate (acyl-PO(4)) to glycerol-3-phosphate (G3P) to form lysophosphatidic acid (LPA). This enzyme utilizes acyl-phosphate as fatty acyl donor, but not acyl-CoA or acyl-ACP.</text>
</comment>
<keyword evidence="9 10" id="KW-1208">Phospholipid metabolism</keyword>
<keyword evidence="1 10" id="KW-1003">Cell membrane</keyword>
<keyword evidence="4 10" id="KW-0812">Transmembrane</keyword>
<comment type="subunit">
    <text evidence="10">Probably interacts with PlsX.</text>
</comment>
<evidence type="ECO:0000256" key="8">
    <source>
        <dbReference type="ARBA" id="ARBA00023209"/>
    </source>
</evidence>
<keyword evidence="2 10" id="KW-0444">Lipid biosynthesis</keyword>
<keyword evidence="8 10" id="KW-0594">Phospholipid biosynthesis</keyword>
<evidence type="ECO:0000256" key="10">
    <source>
        <dbReference type="HAMAP-Rule" id="MF_01043"/>
    </source>
</evidence>
<evidence type="ECO:0000256" key="3">
    <source>
        <dbReference type="ARBA" id="ARBA00022679"/>
    </source>
</evidence>
<organism evidence="11">
    <name type="scientific">Caldithrix abyssi</name>
    <dbReference type="NCBI Taxonomy" id="187145"/>
    <lineage>
        <taxon>Bacteria</taxon>
        <taxon>Pseudomonadati</taxon>
        <taxon>Calditrichota</taxon>
        <taxon>Calditrichia</taxon>
        <taxon>Calditrichales</taxon>
        <taxon>Calditrichaceae</taxon>
        <taxon>Caldithrix</taxon>
    </lineage>
</organism>